<comment type="caution">
    <text evidence="1">The sequence shown here is derived from an EMBL/GenBank/DDBJ whole genome shotgun (WGS) entry which is preliminary data.</text>
</comment>
<gene>
    <name evidence="1" type="ORF">HEB94_002298</name>
</gene>
<protein>
    <submittedName>
        <fullName evidence="1">Uncharacterized protein</fullName>
    </submittedName>
</protein>
<proteinExistence type="predicted"/>
<name>A0A927MRB1_9ACTN</name>
<accession>A0A927MRB1</accession>
<evidence type="ECO:0000313" key="1">
    <source>
        <dbReference type="EMBL" id="MBE1605450.1"/>
    </source>
</evidence>
<evidence type="ECO:0000313" key="2">
    <source>
        <dbReference type="Proteomes" id="UP000638648"/>
    </source>
</evidence>
<dbReference type="AlphaFoldDB" id="A0A927MRB1"/>
<reference evidence="1" key="1">
    <citation type="submission" date="2020-10" db="EMBL/GenBank/DDBJ databases">
        <title>Sequencing the genomes of 1000 actinobacteria strains.</title>
        <authorList>
            <person name="Klenk H.-P."/>
        </authorList>
    </citation>
    <scope>NUCLEOTIDE SEQUENCE</scope>
    <source>
        <strain evidence="1">DSM 45354</strain>
    </source>
</reference>
<dbReference type="Proteomes" id="UP000638648">
    <property type="component" value="Unassembled WGS sequence"/>
</dbReference>
<dbReference type="EMBL" id="JADBEM010000001">
    <property type="protein sequence ID" value="MBE1605450.1"/>
    <property type="molecule type" value="Genomic_DNA"/>
</dbReference>
<keyword evidence="2" id="KW-1185">Reference proteome</keyword>
<sequence>MTVTSGRLRHDPKRRSQKVLRTNTKARTITVAEVMTSLVYDVVLHDGRVEDLVERARHAWGIVREDPFPYTPAQFRVAMEDLRTLRDQWAATPAGAVLDVEWPRGLVTATRARSH</sequence>
<dbReference type="RefSeq" id="WP_192749791.1">
    <property type="nucleotide sequence ID" value="NZ_BAABJL010000013.1"/>
</dbReference>
<organism evidence="1 2">
    <name type="scientific">Actinopolymorpha pittospori</name>
    <dbReference type="NCBI Taxonomy" id="648752"/>
    <lineage>
        <taxon>Bacteria</taxon>
        <taxon>Bacillati</taxon>
        <taxon>Actinomycetota</taxon>
        <taxon>Actinomycetes</taxon>
        <taxon>Propionibacteriales</taxon>
        <taxon>Actinopolymorphaceae</taxon>
        <taxon>Actinopolymorpha</taxon>
    </lineage>
</organism>